<dbReference type="Pfam" id="PF05033">
    <property type="entry name" value="Pre-SET"/>
    <property type="match status" value="1"/>
</dbReference>
<comment type="similarity">
    <text evidence="12">Belongs to the class V-like SAM-binding methyltransferase superfamily. Histone-lysine methyltransferase family. Suvar3-9 subfamily.</text>
</comment>
<dbReference type="CDD" id="cd10542">
    <property type="entry name" value="SET_SUV39H"/>
    <property type="match status" value="1"/>
</dbReference>
<keyword evidence="3" id="KW-0158">Chromosome</keyword>
<keyword evidence="8 12" id="KW-0862">Zinc</keyword>
<dbReference type="OrthoDB" id="308383at2759"/>
<feature type="domain" description="Post-SET" evidence="18">
    <location>
        <begin position="552"/>
        <end position="568"/>
    </location>
</feature>
<accession>A0A504Z5B8</accession>
<keyword evidence="20" id="KW-1185">Reference proteome</keyword>
<comment type="catalytic activity">
    <reaction evidence="12">
        <text>L-lysyl(9)-[histone H3] + 3 S-adenosyl-L-methionine = N(6),N(6),N(6)-trimethyl-L-lysyl(9)-[histone H3] + 3 S-adenosyl-L-homocysteine + 3 H(+)</text>
        <dbReference type="Rhea" id="RHEA:60276"/>
        <dbReference type="Rhea" id="RHEA-COMP:15538"/>
        <dbReference type="Rhea" id="RHEA-COMP:15546"/>
        <dbReference type="ChEBI" id="CHEBI:15378"/>
        <dbReference type="ChEBI" id="CHEBI:29969"/>
        <dbReference type="ChEBI" id="CHEBI:57856"/>
        <dbReference type="ChEBI" id="CHEBI:59789"/>
        <dbReference type="ChEBI" id="CHEBI:61961"/>
        <dbReference type="EC" id="2.1.1.355"/>
    </reaction>
</comment>
<feature type="binding site" evidence="13">
    <location>
        <position position="352"/>
    </location>
    <ligand>
        <name>Zn(2+)</name>
        <dbReference type="ChEBI" id="CHEBI:29105"/>
        <label>2</label>
    </ligand>
</feature>
<sequence length="569" mass="64069">MLTFCFREAIILEKDVLRNINEIQHSPVEISRDSCWSLLEICLFRLPIKKTYQLLDELYGSGEISFPEGAEFVVESIRGRSVNKGQTYYCVKWEGWPSVFNTWEPDYNLTDCKEAINNFLSNRGADVGILPSEPRSDKKTQVKEVIDRLKEAAPCSLISPFGLLQRFLELQPTSSVGPRIYREPNVCRQSVGFPTNPGRSADSLKRSASDSDFILITSKRMRQSKKDKQVLRLALQVFEQKLNSVYRNEASITVENRIDSECPPVDFLPIPDYCPGQGVFLPDKSPVGCECSCKTTVEMKDRLENPTSQEPCWENRRQHCCPATAGAVVPYNRQKRLVAPVGHPVYECNSACSCGPNCPFRVVQLGRQIPLCVFRTRDRGWGVKTKSAIAKGTFVTEYLGEIIAFEEAEKRGLVYDKQTMTYLFDLDFEGDAHYTVDASQMGNISHFLNHSCDPNLTVRCVFIECLNTKLPRIALYASRFIRKDEELTFDYNMTGAINNSDETSLVVSNHEGSLQVVDSTAAMPKSPSHSLSSLDTGSEVSFDNKSSISKGPRMKCLCRSKNCRGYLVN</sequence>
<dbReference type="Pfam" id="PF00385">
    <property type="entry name" value="Chromo"/>
    <property type="match status" value="1"/>
</dbReference>
<evidence type="ECO:0000313" key="19">
    <source>
        <dbReference type="EMBL" id="TPP65817.1"/>
    </source>
</evidence>
<keyword evidence="11" id="KW-0137">Centromere</keyword>
<keyword evidence="4 12" id="KW-0489">Methyltransferase</keyword>
<evidence type="ECO:0000313" key="20">
    <source>
        <dbReference type="Proteomes" id="UP000316759"/>
    </source>
</evidence>
<feature type="binding site" evidence="13">
    <location>
        <position position="291"/>
    </location>
    <ligand>
        <name>Zn(2+)</name>
        <dbReference type="ChEBI" id="CHEBI:29105"/>
        <label>1</label>
    </ligand>
</feature>
<feature type="binding site" evidence="13">
    <location>
        <position position="348"/>
    </location>
    <ligand>
        <name>Zn(2+)</name>
        <dbReference type="ChEBI" id="CHEBI:29105"/>
        <label>2</label>
    </ligand>
</feature>
<dbReference type="SMART" id="SM00317">
    <property type="entry name" value="SET"/>
    <property type="match status" value="1"/>
</dbReference>
<feature type="binding site" evidence="13">
    <location>
        <position position="321"/>
    </location>
    <ligand>
        <name>Zn(2+)</name>
        <dbReference type="ChEBI" id="CHEBI:29105"/>
        <label>2</label>
    </ligand>
</feature>
<dbReference type="STRING" id="46835.A0A504Z5B8"/>
<dbReference type="Gene3D" id="2.170.270.10">
    <property type="entry name" value="SET domain"/>
    <property type="match status" value="1"/>
</dbReference>
<dbReference type="InterPro" id="IPR007728">
    <property type="entry name" value="Pre-SET_dom"/>
</dbReference>
<feature type="binding site" evidence="13">
    <location>
        <position position="358"/>
    </location>
    <ligand>
        <name>Zn(2+)</name>
        <dbReference type="ChEBI" id="CHEBI:29105"/>
        <label>3</label>
    </ligand>
</feature>
<evidence type="ECO:0000256" key="11">
    <source>
        <dbReference type="ARBA" id="ARBA00023328"/>
    </source>
</evidence>
<evidence type="ECO:0000256" key="3">
    <source>
        <dbReference type="ARBA" id="ARBA00022454"/>
    </source>
</evidence>
<dbReference type="Gene3D" id="2.40.50.40">
    <property type="match status" value="1"/>
</dbReference>
<gene>
    <name evidence="19" type="ORF">FGIG_08645</name>
</gene>
<dbReference type="InterPro" id="IPR000953">
    <property type="entry name" value="Chromo/chromo_shadow_dom"/>
</dbReference>
<dbReference type="Pfam" id="PF00856">
    <property type="entry name" value="SET"/>
    <property type="match status" value="1"/>
</dbReference>
<dbReference type="CDD" id="cd00024">
    <property type="entry name" value="CD_CSD"/>
    <property type="match status" value="1"/>
</dbReference>
<feature type="region of interest" description="Disordered" evidence="14">
    <location>
        <begin position="523"/>
        <end position="550"/>
    </location>
</feature>
<evidence type="ECO:0000256" key="5">
    <source>
        <dbReference type="ARBA" id="ARBA00022679"/>
    </source>
</evidence>
<dbReference type="PROSITE" id="PS50868">
    <property type="entry name" value="POST_SET"/>
    <property type="match status" value="1"/>
</dbReference>
<keyword evidence="10 12" id="KW-0539">Nucleus</keyword>
<feature type="binding site" evidence="13">
    <location>
        <position position="354"/>
    </location>
    <ligand>
        <name>Zn(2+)</name>
        <dbReference type="ChEBI" id="CHEBI:29105"/>
        <label>3</label>
    </ligand>
</feature>
<dbReference type="GO" id="GO:0140949">
    <property type="term" value="F:histone H3K9 trimethyltransferase activity"/>
    <property type="evidence" value="ECO:0007669"/>
    <property type="project" value="UniProtKB-EC"/>
</dbReference>
<evidence type="ECO:0000256" key="1">
    <source>
        <dbReference type="ARBA" id="ARBA00004123"/>
    </source>
</evidence>
<keyword evidence="7 12" id="KW-0479">Metal-binding</keyword>
<feature type="binding site" evidence="13">
    <location>
        <position position="348"/>
    </location>
    <ligand>
        <name>Zn(2+)</name>
        <dbReference type="ChEBI" id="CHEBI:29105"/>
        <label>3</label>
    </ligand>
</feature>
<dbReference type="InterPro" id="IPR011381">
    <property type="entry name" value="H3-K9_MeTrfase_SUV39H1/2-like"/>
</dbReference>
<feature type="domain" description="SET" evidence="16">
    <location>
        <begin position="369"/>
        <end position="492"/>
    </location>
</feature>
<evidence type="ECO:0000256" key="7">
    <source>
        <dbReference type="ARBA" id="ARBA00022723"/>
    </source>
</evidence>
<dbReference type="InterPro" id="IPR001214">
    <property type="entry name" value="SET_dom"/>
</dbReference>
<evidence type="ECO:0000256" key="4">
    <source>
        <dbReference type="ARBA" id="ARBA00022603"/>
    </source>
</evidence>
<dbReference type="InterPro" id="IPR023780">
    <property type="entry name" value="Chromo_domain"/>
</dbReference>
<evidence type="ECO:0000259" key="17">
    <source>
        <dbReference type="PROSITE" id="PS50867"/>
    </source>
</evidence>
<feature type="domain" description="Chromo" evidence="15">
    <location>
        <begin position="72"/>
        <end position="123"/>
    </location>
</feature>
<dbReference type="PANTHER" id="PTHR46223">
    <property type="entry name" value="HISTONE-LYSINE N-METHYLTRANSFERASE SUV39H"/>
    <property type="match status" value="1"/>
</dbReference>
<evidence type="ECO:0000256" key="2">
    <source>
        <dbReference type="ARBA" id="ARBA00004584"/>
    </source>
</evidence>
<feature type="binding site" evidence="13">
    <location>
        <position position="312"/>
    </location>
    <ligand>
        <name>Zn(2+)</name>
        <dbReference type="ChEBI" id="CHEBI:29105"/>
        <label>1</label>
    </ligand>
</feature>
<reference evidence="19 20" key="1">
    <citation type="submission" date="2019-04" db="EMBL/GenBank/DDBJ databases">
        <title>Annotation for the trematode Fasciola gigantica.</title>
        <authorList>
            <person name="Choi Y.-J."/>
        </authorList>
    </citation>
    <scope>NUCLEOTIDE SEQUENCE [LARGE SCALE GENOMIC DNA]</scope>
    <source>
        <strain evidence="19">Uganda_cow_1</strain>
    </source>
</reference>
<dbReference type="PROSITE" id="PS50280">
    <property type="entry name" value="SET"/>
    <property type="match status" value="1"/>
</dbReference>
<dbReference type="PROSITE" id="PS50867">
    <property type="entry name" value="PRE_SET"/>
    <property type="match status" value="1"/>
</dbReference>
<dbReference type="SUPFAM" id="SSF82199">
    <property type="entry name" value="SET domain"/>
    <property type="match status" value="1"/>
</dbReference>
<dbReference type="SMART" id="SM00298">
    <property type="entry name" value="CHROMO"/>
    <property type="match status" value="1"/>
</dbReference>
<dbReference type="Proteomes" id="UP000316759">
    <property type="component" value="Unassembled WGS sequence"/>
</dbReference>
<dbReference type="EC" id="2.1.1.355" evidence="12"/>
<evidence type="ECO:0000256" key="6">
    <source>
        <dbReference type="ARBA" id="ARBA00022691"/>
    </source>
</evidence>
<comment type="subcellular location">
    <subcellularLocation>
        <location evidence="2">Chromosome</location>
        <location evidence="2">Centromere</location>
    </subcellularLocation>
    <subcellularLocation>
        <location evidence="1 12">Nucleus</location>
    </subcellularLocation>
</comment>
<dbReference type="InterPro" id="IPR023779">
    <property type="entry name" value="Chromodomain_CS"/>
</dbReference>
<dbReference type="GO" id="GO:0005634">
    <property type="term" value="C:nucleus"/>
    <property type="evidence" value="ECO:0007669"/>
    <property type="project" value="UniProtKB-SubCell"/>
</dbReference>
<proteinExistence type="inferred from homology"/>
<organism evidence="19 20">
    <name type="scientific">Fasciola gigantica</name>
    <name type="common">Giant liver fluke</name>
    <dbReference type="NCBI Taxonomy" id="46835"/>
    <lineage>
        <taxon>Eukaryota</taxon>
        <taxon>Metazoa</taxon>
        <taxon>Spiralia</taxon>
        <taxon>Lophotrochozoa</taxon>
        <taxon>Platyhelminthes</taxon>
        <taxon>Trematoda</taxon>
        <taxon>Digenea</taxon>
        <taxon>Plagiorchiida</taxon>
        <taxon>Echinostomata</taxon>
        <taxon>Echinostomatoidea</taxon>
        <taxon>Fasciolidae</taxon>
        <taxon>Fasciola</taxon>
    </lineage>
</organism>
<feature type="binding site" evidence="13">
    <location>
        <position position="289"/>
    </location>
    <ligand>
        <name>Zn(2+)</name>
        <dbReference type="ChEBI" id="CHEBI:29105"/>
        <label>2</label>
    </ligand>
</feature>
<dbReference type="PROSITE" id="PS00598">
    <property type="entry name" value="CHROMO_1"/>
    <property type="match status" value="1"/>
</dbReference>
<dbReference type="InterPro" id="IPR016197">
    <property type="entry name" value="Chromo-like_dom_sf"/>
</dbReference>
<feature type="compositionally biased region" description="Polar residues" evidence="14">
    <location>
        <begin position="527"/>
        <end position="549"/>
    </location>
</feature>
<evidence type="ECO:0000256" key="13">
    <source>
        <dbReference type="PIRSR" id="PIRSR009343-2"/>
    </source>
</evidence>
<dbReference type="PIRSF" id="PIRSF009343">
    <property type="entry name" value="SUV39_SET"/>
    <property type="match status" value="1"/>
</dbReference>
<name>A0A504Z5B8_FASGI</name>
<dbReference type="SUPFAM" id="SSF54160">
    <property type="entry name" value="Chromo domain-like"/>
    <property type="match status" value="1"/>
</dbReference>
<keyword evidence="6 12" id="KW-0949">S-adenosyl-L-methionine</keyword>
<feature type="binding site" evidence="13">
    <location>
        <position position="289"/>
    </location>
    <ligand>
        <name>Zn(2+)</name>
        <dbReference type="ChEBI" id="CHEBI:29105"/>
        <label>1</label>
    </ligand>
</feature>
<evidence type="ECO:0000256" key="10">
    <source>
        <dbReference type="ARBA" id="ARBA00023242"/>
    </source>
</evidence>
<evidence type="ECO:0000256" key="8">
    <source>
        <dbReference type="ARBA" id="ARBA00022833"/>
    </source>
</evidence>
<evidence type="ECO:0000259" key="18">
    <source>
        <dbReference type="PROSITE" id="PS50868"/>
    </source>
</evidence>
<feature type="binding site" evidence="13">
    <location>
        <position position="452"/>
    </location>
    <ligand>
        <name>Zn(2+)</name>
        <dbReference type="ChEBI" id="CHEBI:29105"/>
        <label>4</label>
    </ligand>
</feature>
<feature type="domain" description="Pre-SET" evidence="17">
    <location>
        <begin position="287"/>
        <end position="366"/>
    </location>
</feature>
<keyword evidence="9 12" id="KW-0156">Chromatin regulator</keyword>
<evidence type="ECO:0000259" key="16">
    <source>
        <dbReference type="PROSITE" id="PS50280"/>
    </source>
</evidence>
<dbReference type="SMART" id="SM00468">
    <property type="entry name" value="PreSET"/>
    <property type="match status" value="1"/>
</dbReference>
<dbReference type="InterPro" id="IPR046341">
    <property type="entry name" value="SET_dom_sf"/>
</dbReference>
<protein>
    <recommendedName>
        <fullName evidence="12">Histone-lysine N-methyltransferase</fullName>
        <ecNumber evidence="12">2.1.1.355</ecNumber>
    </recommendedName>
</protein>
<dbReference type="PROSITE" id="PS50013">
    <property type="entry name" value="CHROMO_2"/>
    <property type="match status" value="1"/>
</dbReference>
<dbReference type="PANTHER" id="PTHR46223:SF4">
    <property type="entry name" value="HISTONE-LYSINE N-METHYLTRANSFERASE-RELATED"/>
    <property type="match status" value="1"/>
</dbReference>
<dbReference type="InterPro" id="IPR003616">
    <property type="entry name" value="Post-SET_dom"/>
</dbReference>
<comment type="caution">
    <text evidence="19">The sequence shown here is derived from an EMBL/GenBank/DDBJ whole genome shotgun (WGS) entry which is preliminary data.</text>
</comment>
<feature type="binding site" evidence="13">
    <location>
        <position position="320"/>
    </location>
    <ligand>
        <name>Zn(2+)</name>
        <dbReference type="ChEBI" id="CHEBI:29105"/>
        <label>1</label>
    </ligand>
</feature>
<keyword evidence="5 12" id="KW-0808">Transferase</keyword>
<evidence type="ECO:0000256" key="14">
    <source>
        <dbReference type="SAM" id="MobiDB-lite"/>
    </source>
</evidence>
<dbReference type="EMBL" id="SUNJ01002641">
    <property type="protein sequence ID" value="TPP65817.1"/>
    <property type="molecule type" value="Genomic_DNA"/>
</dbReference>
<evidence type="ECO:0000256" key="12">
    <source>
        <dbReference type="PIRNR" id="PIRNR009343"/>
    </source>
</evidence>
<feature type="binding site" evidence="13">
    <location>
        <position position="312"/>
    </location>
    <ligand>
        <name>Zn(2+)</name>
        <dbReference type="ChEBI" id="CHEBI:29105"/>
        <label>3</label>
    </ligand>
</feature>
<dbReference type="InterPro" id="IPR050973">
    <property type="entry name" value="H3K9_Histone-Lys_N-MTase"/>
</dbReference>
<evidence type="ECO:0000259" key="15">
    <source>
        <dbReference type="PROSITE" id="PS50013"/>
    </source>
</evidence>
<evidence type="ECO:0000256" key="9">
    <source>
        <dbReference type="ARBA" id="ARBA00022853"/>
    </source>
</evidence>
<dbReference type="GO" id="GO:0000775">
    <property type="term" value="C:chromosome, centromeric region"/>
    <property type="evidence" value="ECO:0007669"/>
    <property type="project" value="UniProtKB-SubCell"/>
</dbReference>
<dbReference type="AlphaFoldDB" id="A0A504Z5B8"/>
<dbReference type="GO" id="GO:0008270">
    <property type="term" value="F:zinc ion binding"/>
    <property type="evidence" value="ECO:0007669"/>
    <property type="project" value="UniProtKB-UniRule"/>
</dbReference>
<dbReference type="GO" id="GO:0032259">
    <property type="term" value="P:methylation"/>
    <property type="evidence" value="ECO:0007669"/>
    <property type="project" value="UniProtKB-KW"/>
</dbReference>